<feature type="compositionally biased region" description="Polar residues" evidence="11">
    <location>
        <begin position="213"/>
        <end position="222"/>
    </location>
</feature>
<dbReference type="GO" id="GO:0003934">
    <property type="term" value="F:GTP cyclohydrolase I activity"/>
    <property type="evidence" value="ECO:0007669"/>
    <property type="project" value="UniProtKB-EC"/>
</dbReference>
<evidence type="ECO:0000313" key="14">
    <source>
        <dbReference type="EMBL" id="EGX89715.1"/>
    </source>
</evidence>
<dbReference type="SUPFAM" id="SSF55620">
    <property type="entry name" value="Tetrahydrobiopterin biosynthesis enzymes-like"/>
    <property type="match status" value="1"/>
</dbReference>
<feature type="signal peptide" evidence="12">
    <location>
        <begin position="1"/>
        <end position="16"/>
    </location>
</feature>
<sequence length="523" mass="58111">MKFAAVLAFAATAVLAAPPKATDATKVTDAAAKDDKNSGRLCLGRDRGRKPGSWVYNYCPEYYFFPNSQCITIPGEPGDDYPHCRLTWLVHKVPAVYLPWLAQLAGGGHHLLKGGRVTCPRTLEALRSCNADYLMFKPSGNGRTTHYRSRCREPNKAVPVFFFLIPPSTRTPHSLHQPHSLTQRAFFLNCFISFLPPFLRPRFPPPPRRLLLNTPSNQQTHTHTPRTMPKNRTDTASVSGSSSSSDNSSSRKRKRSSKKNGGGDTEQAPKKPPFSDQHLLANGHRRNSTSKAARDPRDDARAVAVRQPAPVVDHDGLSRAAKGTRARSQETPEQAAARLEKMRGAVRTLLECVGEDPDREGLLDTPSRYAKAMLFFTKGYQVNVDDLVNNALFNEGHNEMIVVKDITIHSLCEHHLVPFTGKMHIGYIPRNTVIGLSKLPRIAEMYARRLQVQERLTKEVANAVMDILKPQGVAVVMESSHLCMVMRGVEQTATSTITSCVLGCFERKSKTRNEFLSLVGINR</sequence>
<comment type="pathway">
    <text evidence="2">Cofactor biosynthesis; 7,8-dihydroneopterin triphosphate biosynthesis; 7,8-dihydroneopterin triphosphate from GTP: step 1/1.</text>
</comment>
<dbReference type="PROSITE" id="PS00860">
    <property type="entry name" value="GTP_CYCLOHYDROL_1_2"/>
    <property type="match status" value="1"/>
</dbReference>
<evidence type="ECO:0000256" key="5">
    <source>
        <dbReference type="ARBA" id="ARBA00017272"/>
    </source>
</evidence>
<dbReference type="HAMAP" id="MF_00223">
    <property type="entry name" value="FolE"/>
    <property type="match status" value="1"/>
</dbReference>
<dbReference type="PANTHER" id="PTHR11109">
    <property type="entry name" value="GTP CYCLOHYDROLASE I"/>
    <property type="match status" value="1"/>
</dbReference>
<feature type="compositionally biased region" description="Low complexity" evidence="11">
    <location>
        <begin position="239"/>
        <end position="248"/>
    </location>
</feature>
<dbReference type="eggNOG" id="KOG2698">
    <property type="taxonomic scope" value="Eukaryota"/>
</dbReference>
<dbReference type="OrthoDB" id="4966at2759"/>
<dbReference type="UniPathway" id="UPA00848">
    <property type="reaction ID" value="UER00151"/>
</dbReference>
<dbReference type="InterPro" id="IPR018234">
    <property type="entry name" value="GTP_CycHdrlase_I_CS"/>
</dbReference>
<evidence type="ECO:0000256" key="12">
    <source>
        <dbReference type="SAM" id="SignalP"/>
    </source>
</evidence>
<evidence type="ECO:0000256" key="6">
    <source>
        <dbReference type="ARBA" id="ARBA00022741"/>
    </source>
</evidence>
<protein>
    <recommendedName>
        <fullName evidence="5">GTP cyclohydrolase 1</fullName>
        <ecNumber evidence="4">3.5.4.16</ecNumber>
    </recommendedName>
    <alternativeName>
        <fullName evidence="10">GTP cyclohydrolase I</fullName>
    </alternativeName>
</protein>
<dbReference type="InterPro" id="IPR001474">
    <property type="entry name" value="GTP_CycHdrlase_I"/>
</dbReference>
<feature type="domain" description="GTP cyclohydrolase I" evidence="13">
    <location>
        <begin position="344"/>
        <end position="519"/>
    </location>
</feature>
<feature type="chain" id="PRO_5003446353" description="GTP cyclohydrolase 1" evidence="12">
    <location>
        <begin position="17"/>
        <end position="523"/>
    </location>
</feature>
<feature type="region of interest" description="Disordered" evidence="11">
    <location>
        <begin position="206"/>
        <end position="333"/>
    </location>
</feature>
<dbReference type="Proteomes" id="UP000001610">
    <property type="component" value="Unassembled WGS sequence"/>
</dbReference>
<reference evidence="14 15" key="1">
    <citation type="journal article" date="2011" name="Genome Biol.">
        <title>Genome sequence of the insect pathogenic fungus Cordyceps militaris, a valued traditional Chinese medicine.</title>
        <authorList>
            <person name="Zheng P."/>
            <person name="Xia Y."/>
            <person name="Xiao G."/>
            <person name="Xiong C."/>
            <person name="Hu X."/>
            <person name="Zhang S."/>
            <person name="Zheng H."/>
            <person name="Huang Y."/>
            <person name="Zhou Y."/>
            <person name="Wang S."/>
            <person name="Zhao G.P."/>
            <person name="Liu X."/>
            <person name="St Leger R.J."/>
            <person name="Wang C."/>
        </authorList>
    </citation>
    <scope>NUCLEOTIDE SEQUENCE [LARGE SCALE GENOMIC DNA]</scope>
    <source>
        <strain evidence="14 15">CM01</strain>
    </source>
</reference>
<evidence type="ECO:0000256" key="8">
    <source>
        <dbReference type="ARBA" id="ARBA00022909"/>
    </source>
</evidence>
<evidence type="ECO:0000256" key="10">
    <source>
        <dbReference type="ARBA" id="ARBA00030854"/>
    </source>
</evidence>
<dbReference type="EC" id="3.5.4.16" evidence="4"/>
<evidence type="ECO:0000256" key="11">
    <source>
        <dbReference type="SAM" id="MobiDB-lite"/>
    </source>
</evidence>
<proteinExistence type="inferred from homology"/>
<dbReference type="Pfam" id="PF01227">
    <property type="entry name" value="GTP_cyclohydroI"/>
    <property type="match status" value="1"/>
</dbReference>
<keyword evidence="8" id="KW-0289">Folate biosynthesis</keyword>
<dbReference type="FunFam" id="1.10.286.10:FF:000003">
    <property type="entry name" value="GTP cyclohydrolase 1"/>
    <property type="match status" value="1"/>
</dbReference>
<dbReference type="InterPro" id="IPR020602">
    <property type="entry name" value="GTP_CycHdrlase_I_dom"/>
</dbReference>
<organism evidence="14 15">
    <name type="scientific">Cordyceps militaris (strain CM01)</name>
    <name type="common">Caterpillar fungus</name>
    <dbReference type="NCBI Taxonomy" id="983644"/>
    <lineage>
        <taxon>Eukaryota</taxon>
        <taxon>Fungi</taxon>
        <taxon>Dikarya</taxon>
        <taxon>Ascomycota</taxon>
        <taxon>Pezizomycotina</taxon>
        <taxon>Sordariomycetes</taxon>
        <taxon>Hypocreomycetidae</taxon>
        <taxon>Hypocreales</taxon>
        <taxon>Cordycipitaceae</taxon>
        <taxon>Cordyceps</taxon>
    </lineage>
</organism>
<dbReference type="CDD" id="cd00642">
    <property type="entry name" value="GTP_cyclohydro1"/>
    <property type="match status" value="1"/>
</dbReference>
<keyword evidence="9" id="KW-0342">GTP-binding</keyword>
<dbReference type="PANTHER" id="PTHR11109:SF7">
    <property type="entry name" value="GTP CYCLOHYDROLASE 1"/>
    <property type="match status" value="1"/>
</dbReference>
<evidence type="ECO:0000256" key="4">
    <source>
        <dbReference type="ARBA" id="ARBA00012715"/>
    </source>
</evidence>
<dbReference type="GeneID" id="18169977"/>
<keyword evidence="12" id="KW-0732">Signal</keyword>
<dbReference type="Gene3D" id="1.10.286.10">
    <property type="match status" value="1"/>
</dbReference>
<dbReference type="VEuPathDB" id="FungiDB:CCM_07967"/>
<dbReference type="RefSeq" id="XP_006673170.1">
    <property type="nucleotide sequence ID" value="XM_006673107.1"/>
</dbReference>
<dbReference type="KEGG" id="cmt:CCM_07967"/>
<name>G3JPA5_CORMM</name>
<dbReference type="Gene3D" id="3.30.1130.10">
    <property type="match status" value="1"/>
</dbReference>
<dbReference type="GO" id="GO:0005525">
    <property type="term" value="F:GTP binding"/>
    <property type="evidence" value="ECO:0007669"/>
    <property type="project" value="UniProtKB-KW"/>
</dbReference>
<keyword evidence="6" id="KW-0547">Nucleotide-binding</keyword>
<evidence type="ECO:0000313" key="15">
    <source>
        <dbReference type="Proteomes" id="UP000001610"/>
    </source>
</evidence>
<dbReference type="AlphaFoldDB" id="G3JPA5"/>
<dbReference type="GO" id="GO:0046654">
    <property type="term" value="P:tetrahydrofolate biosynthetic process"/>
    <property type="evidence" value="ECO:0007669"/>
    <property type="project" value="InterPro"/>
</dbReference>
<evidence type="ECO:0000256" key="9">
    <source>
        <dbReference type="ARBA" id="ARBA00023134"/>
    </source>
</evidence>
<dbReference type="HOGENOM" id="CLU_520753_0_0_1"/>
<dbReference type="PROSITE" id="PS00859">
    <property type="entry name" value="GTP_CYCLOHYDROL_1_1"/>
    <property type="match status" value="1"/>
</dbReference>
<dbReference type="NCBIfam" id="TIGR00063">
    <property type="entry name" value="folE"/>
    <property type="match status" value="1"/>
</dbReference>
<keyword evidence="7 14" id="KW-0378">Hydrolase</keyword>
<dbReference type="NCBIfam" id="NF006826">
    <property type="entry name" value="PRK09347.1-3"/>
    <property type="match status" value="1"/>
</dbReference>
<evidence type="ECO:0000259" key="13">
    <source>
        <dbReference type="Pfam" id="PF01227"/>
    </source>
</evidence>
<accession>G3JPA5</accession>
<dbReference type="GO" id="GO:0046656">
    <property type="term" value="P:folic acid biosynthetic process"/>
    <property type="evidence" value="ECO:0007669"/>
    <property type="project" value="UniProtKB-KW"/>
</dbReference>
<evidence type="ECO:0000256" key="2">
    <source>
        <dbReference type="ARBA" id="ARBA00005080"/>
    </source>
</evidence>
<dbReference type="InParanoid" id="G3JPA5"/>
<feature type="compositionally biased region" description="Basic and acidic residues" evidence="11">
    <location>
        <begin position="292"/>
        <end position="301"/>
    </location>
</feature>
<dbReference type="GO" id="GO:0006729">
    <property type="term" value="P:tetrahydrobiopterin biosynthetic process"/>
    <property type="evidence" value="ECO:0007669"/>
    <property type="project" value="TreeGrafter"/>
</dbReference>
<evidence type="ECO:0000256" key="7">
    <source>
        <dbReference type="ARBA" id="ARBA00022801"/>
    </source>
</evidence>
<feature type="compositionally biased region" description="Low complexity" evidence="11">
    <location>
        <begin position="302"/>
        <end position="311"/>
    </location>
</feature>
<keyword evidence="15" id="KW-1185">Reference proteome</keyword>
<dbReference type="NCBIfam" id="NF006825">
    <property type="entry name" value="PRK09347.1-2"/>
    <property type="match status" value="1"/>
</dbReference>
<comment type="similarity">
    <text evidence="3">Belongs to the GTP cyclohydrolase I family.</text>
</comment>
<dbReference type="STRING" id="983644.G3JPA5"/>
<dbReference type="EMBL" id="JH126404">
    <property type="protein sequence ID" value="EGX89715.1"/>
    <property type="molecule type" value="Genomic_DNA"/>
</dbReference>
<dbReference type="InterPro" id="IPR043134">
    <property type="entry name" value="GTP-CH-I_N"/>
</dbReference>
<dbReference type="InterPro" id="IPR043133">
    <property type="entry name" value="GTP-CH-I_C/QueF"/>
</dbReference>
<comment type="catalytic activity">
    <reaction evidence="1">
        <text>GTP + H2O = 7,8-dihydroneopterin 3'-triphosphate + formate + H(+)</text>
        <dbReference type="Rhea" id="RHEA:17473"/>
        <dbReference type="ChEBI" id="CHEBI:15377"/>
        <dbReference type="ChEBI" id="CHEBI:15378"/>
        <dbReference type="ChEBI" id="CHEBI:15740"/>
        <dbReference type="ChEBI" id="CHEBI:37565"/>
        <dbReference type="ChEBI" id="CHEBI:58462"/>
        <dbReference type="EC" id="3.5.4.16"/>
    </reaction>
</comment>
<evidence type="ECO:0000256" key="1">
    <source>
        <dbReference type="ARBA" id="ARBA00001052"/>
    </source>
</evidence>
<dbReference type="GO" id="GO:0008270">
    <property type="term" value="F:zinc ion binding"/>
    <property type="evidence" value="ECO:0007669"/>
    <property type="project" value="TreeGrafter"/>
</dbReference>
<gene>
    <name evidence="14" type="ORF">CCM_07967</name>
</gene>
<dbReference type="FunFam" id="3.30.1130.10:FF:000001">
    <property type="entry name" value="GTP cyclohydrolase 1"/>
    <property type="match status" value="1"/>
</dbReference>
<evidence type="ECO:0000256" key="3">
    <source>
        <dbReference type="ARBA" id="ARBA00008085"/>
    </source>
</evidence>
<dbReference type="GO" id="GO:0005737">
    <property type="term" value="C:cytoplasm"/>
    <property type="evidence" value="ECO:0007669"/>
    <property type="project" value="TreeGrafter"/>
</dbReference>